<dbReference type="Pfam" id="PF02585">
    <property type="entry name" value="PIG-L"/>
    <property type="match status" value="1"/>
</dbReference>
<dbReference type="InterPro" id="IPR003737">
    <property type="entry name" value="GlcNAc_PI_deacetylase-related"/>
</dbReference>
<comment type="caution">
    <text evidence="5">The sequence shown here is derived from an EMBL/GenBank/DDBJ whole genome shotgun (WGS) entry which is preliminary data.</text>
</comment>
<feature type="region of interest" description="Disordered" evidence="2">
    <location>
        <begin position="580"/>
        <end position="619"/>
    </location>
</feature>
<evidence type="ECO:0000313" key="5">
    <source>
        <dbReference type="EMBL" id="MFC5720980.1"/>
    </source>
</evidence>
<keyword evidence="6" id="KW-1185">Reference proteome</keyword>
<dbReference type="InterPro" id="IPR024078">
    <property type="entry name" value="LmbE-like_dom_sf"/>
</dbReference>
<dbReference type="PANTHER" id="PTHR12993">
    <property type="entry name" value="N-ACETYLGLUCOSAMINYL-PHOSPHATIDYLINOSITOL DE-N-ACETYLASE-RELATED"/>
    <property type="match status" value="1"/>
</dbReference>
<sequence>MPQIALPHRRPGRALSAAFASIGLVASALTVTSCSAGAGPDTPVGPSLAASGPAHTDVLFVGAHPDDEFPSLATFGQWGERQRPLSTGVVTITRGEGGGNAQGEQEGPELGMIRETEERRAVGRAGIRNVFYLDKPDFWYTLSAPLTAKVWNKPPRPSADTLSGLVRLIRATTPRKVVTMDPRPFKQHGGHQEAGRLAIEAFRLAGDEKAFPEQITKERYRPWTPSQLLAQNGGFTTGSVGAECARKQEKDERTGLPVIGYWTGTRSGRQNKTWAQIERDAARDYVTQGFGSLPATVDTPADKLPCEWFTVLADRGKPVSRPVREQSGLRPLYAEFRDWARGAGMPWLANDAQPDYPANPSTVVPEVDKAPDVDGVAGPGEYPGPELTLQQWEGAKCRDKSDCSATARFSRHGDDLYVMIRVTDDIKGYALDAAKDCKRHWRTDSVEIDLDPQGRSDDTSTTFKAGILPFTAHGGGPCAERDGDNRQGPAKNTAPGMTVASVVTDDPYTGYSVEAKIPLADLPAPVDPDRLTANVLLYDSDSQDRTGRTRLAWSPYGSAQADPYVWGTLRLPGYVPPPGRPALAPVIPQDAARSARSPASRDQAERTGVRADGRGPFPP</sequence>
<proteinExistence type="predicted"/>
<reference evidence="6" key="1">
    <citation type="journal article" date="2019" name="Int. J. Syst. Evol. Microbiol.">
        <title>The Global Catalogue of Microorganisms (GCM) 10K type strain sequencing project: providing services to taxonomists for standard genome sequencing and annotation.</title>
        <authorList>
            <consortium name="The Broad Institute Genomics Platform"/>
            <consortium name="The Broad Institute Genome Sequencing Center for Infectious Disease"/>
            <person name="Wu L."/>
            <person name="Ma J."/>
        </authorList>
    </citation>
    <scope>NUCLEOTIDE SEQUENCE [LARGE SCALE GENOMIC DNA]</scope>
    <source>
        <strain evidence="6">CGMCC 4.7304</strain>
    </source>
</reference>
<feature type="signal peptide" evidence="3">
    <location>
        <begin position="1"/>
        <end position="38"/>
    </location>
</feature>
<accession>A0ABW0YWP1</accession>
<feature type="compositionally biased region" description="Low complexity" evidence="2">
    <location>
        <begin position="588"/>
        <end position="601"/>
    </location>
</feature>
<keyword evidence="1" id="KW-0862">Zinc</keyword>
<feature type="compositionally biased region" description="Basic and acidic residues" evidence="2">
    <location>
        <begin position="602"/>
        <end position="613"/>
    </location>
</feature>
<keyword evidence="3" id="KW-0732">Signal</keyword>
<feature type="chain" id="PRO_5046478540" evidence="3">
    <location>
        <begin position="39"/>
        <end position="619"/>
    </location>
</feature>
<name>A0ABW0YWP1_9ACTN</name>
<evidence type="ECO:0000259" key="4">
    <source>
        <dbReference type="Pfam" id="PF06452"/>
    </source>
</evidence>
<feature type="domain" description="Carbohydrate-binding" evidence="4">
    <location>
        <begin position="389"/>
        <end position="572"/>
    </location>
</feature>
<evidence type="ECO:0000256" key="2">
    <source>
        <dbReference type="SAM" id="MobiDB-lite"/>
    </source>
</evidence>
<gene>
    <name evidence="5" type="ORF">ACFP1Z_12460</name>
</gene>
<dbReference type="Gene3D" id="3.40.50.10320">
    <property type="entry name" value="LmbE-like"/>
    <property type="match status" value="1"/>
</dbReference>
<dbReference type="Proteomes" id="UP001596083">
    <property type="component" value="Unassembled WGS sequence"/>
</dbReference>
<dbReference type="EMBL" id="JBHSPB010000006">
    <property type="protein sequence ID" value="MFC5720980.1"/>
    <property type="molecule type" value="Genomic_DNA"/>
</dbReference>
<dbReference type="Gene3D" id="2.60.40.1190">
    <property type="match status" value="1"/>
</dbReference>
<organism evidence="5 6">
    <name type="scientific">Streptomyces gamaensis</name>
    <dbReference type="NCBI Taxonomy" id="1763542"/>
    <lineage>
        <taxon>Bacteria</taxon>
        <taxon>Bacillati</taxon>
        <taxon>Actinomycetota</taxon>
        <taxon>Actinomycetes</taxon>
        <taxon>Kitasatosporales</taxon>
        <taxon>Streptomycetaceae</taxon>
        <taxon>Streptomyces</taxon>
    </lineage>
</organism>
<dbReference type="Pfam" id="PF06452">
    <property type="entry name" value="CBM9_1"/>
    <property type="match status" value="1"/>
</dbReference>
<dbReference type="RefSeq" id="WP_390316182.1">
    <property type="nucleotide sequence ID" value="NZ_JBHSPB010000006.1"/>
</dbReference>
<evidence type="ECO:0000313" key="6">
    <source>
        <dbReference type="Proteomes" id="UP001596083"/>
    </source>
</evidence>
<dbReference type="PANTHER" id="PTHR12993:SF11">
    <property type="entry name" value="N-ACETYLGLUCOSAMINYL-PHOSPHATIDYLINOSITOL DE-N-ACETYLASE"/>
    <property type="match status" value="1"/>
</dbReference>
<dbReference type="InterPro" id="IPR010502">
    <property type="entry name" value="Carb-bd_dom_fam9"/>
</dbReference>
<feature type="region of interest" description="Disordered" evidence="2">
    <location>
        <begin position="474"/>
        <end position="495"/>
    </location>
</feature>
<protein>
    <submittedName>
        <fullName evidence="5">Sugar-binding protein</fullName>
    </submittedName>
</protein>
<evidence type="ECO:0000256" key="3">
    <source>
        <dbReference type="SAM" id="SignalP"/>
    </source>
</evidence>
<dbReference type="SUPFAM" id="SSF49344">
    <property type="entry name" value="CBD9-like"/>
    <property type="match status" value="1"/>
</dbReference>
<dbReference type="SUPFAM" id="SSF102588">
    <property type="entry name" value="LmbE-like"/>
    <property type="match status" value="1"/>
</dbReference>
<evidence type="ECO:0000256" key="1">
    <source>
        <dbReference type="ARBA" id="ARBA00022833"/>
    </source>
</evidence>